<keyword evidence="6" id="KW-0349">Heme</keyword>
<evidence type="ECO:0000256" key="8">
    <source>
        <dbReference type="ARBA" id="ARBA00023002"/>
    </source>
</evidence>
<dbReference type="Proteomes" id="UP001280121">
    <property type="component" value="Unassembled WGS sequence"/>
</dbReference>
<keyword evidence="5" id="KW-0575">Peroxidase</keyword>
<evidence type="ECO:0000256" key="2">
    <source>
        <dbReference type="ARBA" id="ARBA00001913"/>
    </source>
</evidence>
<name>A0AAD9WXS2_9ROSI</name>
<keyword evidence="7" id="KW-0479">Metal-binding</keyword>
<dbReference type="GO" id="GO:0140825">
    <property type="term" value="F:lactoperoxidase activity"/>
    <property type="evidence" value="ECO:0007669"/>
    <property type="project" value="UniProtKB-EC"/>
</dbReference>
<sequence>MRDTITNKQITTATATLYRFFHDTILNDINVNCPNTISCADILAIATCDLINMVGGPHYNVVLGRKDGKISKASTVDDNLAKLTMPMSQILDIFKKRNQRIWI</sequence>
<dbReference type="PROSITE" id="PS50873">
    <property type="entry name" value="PEROXIDASE_4"/>
    <property type="match status" value="1"/>
</dbReference>
<comment type="catalytic activity">
    <reaction evidence="1">
        <text>2 a phenolic donor + H2O2 = 2 a phenolic radical donor + 2 H2O</text>
        <dbReference type="Rhea" id="RHEA:56136"/>
        <dbReference type="ChEBI" id="CHEBI:15377"/>
        <dbReference type="ChEBI" id="CHEBI:16240"/>
        <dbReference type="ChEBI" id="CHEBI:139520"/>
        <dbReference type="ChEBI" id="CHEBI:139521"/>
        <dbReference type="EC" id="1.11.1.7"/>
    </reaction>
</comment>
<dbReference type="PANTHER" id="PTHR31517">
    <property type="match status" value="1"/>
</dbReference>
<dbReference type="Gene3D" id="1.10.520.10">
    <property type="match status" value="1"/>
</dbReference>
<dbReference type="GO" id="GO:0006979">
    <property type="term" value="P:response to oxidative stress"/>
    <property type="evidence" value="ECO:0007669"/>
    <property type="project" value="InterPro"/>
</dbReference>
<accession>A0AAD9WXS2</accession>
<proteinExistence type="inferred from homology"/>
<keyword evidence="9" id="KW-0408">Iron</keyword>
<evidence type="ECO:0000256" key="5">
    <source>
        <dbReference type="ARBA" id="ARBA00022559"/>
    </source>
</evidence>
<keyword evidence="8" id="KW-0560">Oxidoreductase</keyword>
<dbReference type="Gene3D" id="1.10.420.10">
    <property type="entry name" value="Peroxidase, domain 2"/>
    <property type="match status" value="1"/>
</dbReference>
<dbReference type="InterPro" id="IPR002016">
    <property type="entry name" value="Haem_peroxidase"/>
</dbReference>
<feature type="domain" description="Plant heme peroxidase family profile" evidence="11">
    <location>
        <begin position="23"/>
        <end position="98"/>
    </location>
</feature>
<protein>
    <recommendedName>
        <fullName evidence="4">peroxidase</fullName>
        <ecNumber evidence="4">1.11.1.7</ecNumber>
    </recommendedName>
</protein>
<dbReference type="AlphaFoldDB" id="A0AAD9WXS2"/>
<dbReference type="EMBL" id="JANJYI010000006">
    <property type="protein sequence ID" value="KAK2646488.1"/>
    <property type="molecule type" value="Genomic_DNA"/>
</dbReference>
<evidence type="ECO:0000313" key="12">
    <source>
        <dbReference type="EMBL" id="KAK2646488.1"/>
    </source>
</evidence>
<evidence type="ECO:0000256" key="6">
    <source>
        <dbReference type="ARBA" id="ARBA00022617"/>
    </source>
</evidence>
<comment type="cofactor">
    <cofactor evidence="2">
        <name>Ca(2+)</name>
        <dbReference type="ChEBI" id="CHEBI:29108"/>
    </cofactor>
</comment>
<dbReference type="InterPro" id="IPR010255">
    <property type="entry name" value="Haem_peroxidase_sf"/>
</dbReference>
<reference evidence="12" key="1">
    <citation type="journal article" date="2023" name="Plant J.">
        <title>Genome sequences and population genomics provide insights into the demographic history, inbreeding, and mutation load of two 'living fossil' tree species of Dipteronia.</title>
        <authorList>
            <person name="Feng Y."/>
            <person name="Comes H.P."/>
            <person name="Chen J."/>
            <person name="Zhu S."/>
            <person name="Lu R."/>
            <person name="Zhang X."/>
            <person name="Li P."/>
            <person name="Qiu J."/>
            <person name="Olsen K.M."/>
            <person name="Qiu Y."/>
        </authorList>
    </citation>
    <scope>NUCLEOTIDE SEQUENCE</scope>
    <source>
        <strain evidence="12">KIB01</strain>
    </source>
</reference>
<keyword evidence="13" id="KW-1185">Reference proteome</keyword>
<evidence type="ECO:0000256" key="7">
    <source>
        <dbReference type="ARBA" id="ARBA00022723"/>
    </source>
</evidence>
<comment type="caution">
    <text evidence="12">The sequence shown here is derived from an EMBL/GenBank/DDBJ whole genome shotgun (WGS) entry which is preliminary data.</text>
</comment>
<dbReference type="SUPFAM" id="SSF48113">
    <property type="entry name" value="Heme-dependent peroxidases"/>
    <property type="match status" value="1"/>
</dbReference>
<dbReference type="GO" id="GO:0020037">
    <property type="term" value="F:heme binding"/>
    <property type="evidence" value="ECO:0007669"/>
    <property type="project" value="InterPro"/>
</dbReference>
<evidence type="ECO:0000256" key="4">
    <source>
        <dbReference type="ARBA" id="ARBA00012313"/>
    </source>
</evidence>
<evidence type="ECO:0000256" key="3">
    <source>
        <dbReference type="ARBA" id="ARBA00001970"/>
    </source>
</evidence>
<dbReference type="Pfam" id="PF00141">
    <property type="entry name" value="peroxidase"/>
    <property type="match status" value="1"/>
</dbReference>
<dbReference type="PRINTS" id="PR00458">
    <property type="entry name" value="PEROXIDASE"/>
</dbReference>
<dbReference type="InterPro" id="IPR000823">
    <property type="entry name" value="Peroxidase_pln"/>
</dbReference>
<dbReference type="GO" id="GO:0046872">
    <property type="term" value="F:metal ion binding"/>
    <property type="evidence" value="ECO:0007669"/>
    <property type="project" value="UniProtKB-KW"/>
</dbReference>
<gene>
    <name evidence="12" type="ORF">Ddye_021683</name>
</gene>
<evidence type="ECO:0000256" key="9">
    <source>
        <dbReference type="ARBA" id="ARBA00023004"/>
    </source>
</evidence>
<comment type="similarity">
    <text evidence="10">Belongs to the peroxidase family.</text>
</comment>
<evidence type="ECO:0000256" key="1">
    <source>
        <dbReference type="ARBA" id="ARBA00000189"/>
    </source>
</evidence>
<organism evidence="12 13">
    <name type="scientific">Dipteronia dyeriana</name>
    <dbReference type="NCBI Taxonomy" id="168575"/>
    <lineage>
        <taxon>Eukaryota</taxon>
        <taxon>Viridiplantae</taxon>
        <taxon>Streptophyta</taxon>
        <taxon>Embryophyta</taxon>
        <taxon>Tracheophyta</taxon>
        <taxon>Spermatophyta</taxon>
        <taxon>Magnoliopsida</taxon>
        <taxon>eudicotyledons</taxon>
        <taxon>Gunneridae</taxon>
        <taxon>Pentapetalae</taxon>
        <taxon>rosids</taxon>
        <taxon>malvids</taxon>
        <taxon>Sapindales</taxon>
        <taxon>Sapindaceae</taxon>
        <taxon>Hippocastanoideae</taxon>
        <taxon>Acereae</taxon>
        <taxon>Dipteronia</taxon>
    </lineage>
</organism>
<dbReference type="PRINTS" id="PR00461">
    <property type="entry name" value="PLPEROXIDASE"/>
</dbReference>
<evidence type="ECO:0000259" key="11">
    <source>
        <dbReference type="PROSITE" id="PS50873"/>
    </source>
</evidence>
<evidence type="ECO:0000313" key="13">
    <source>
        <dbReference type="Proteomes" id="UP001280121"/>
    </source>
</evidence>
<dbReference type="PANTHER" id="PTHR31517:SF11">
    <property type="entry name" value="PEROXIDASE 31"/>
    <property type="match status" value="1"/>
</dbReference>
<comment type="cofactor">
    <cofactor evidence="3">
        <name>heme b</name>
        <dbReference type="ChEBI" id="CHEBI:60344"/>
    </cofactor>
</comment>
<evidence type="ECO:0000256" key="10">
    <source>
        <dbReference type="RuleBase" id="RU004241"/>
    </source>
</evidence>
<dbReference type="EC" id="1.11.1.7" evidence="4"/>